<dbReference type="STRING" id="1513896.SAMN05660841_00447"/>
<dbReference type="EMBL" id="FUZF01000001">
    <property type="protein sequence ID" value="SKB41865.1"/>
    <property type="molecule type" value="Genomic_DNA"/>
</dbReference>
<dbReference type="Proteomes" id="UP000190150">
    <property type="component" value="Unassembled WGS sequence"/>
</dbReference>
<reference evidence="2" key="1">
    <citation type="submission" date="2017-02" db="EMBL/GenBank/DDBJ databases">
        <authorList>
            <person name="Varghese N."/>
            <person name="Submissions S."/>
        </authorList>
    </citation>
    <scope>NUCLEOTIDE SEQUENCE [LARGE SCALE GENOMIC DNA]</scope>
    <source>
        <strain evidence="2">DSM 24091</strain>
    </source>
</reference>
<evidence type="ECO:0000313" key="1">
    <source>
        <dbReference type="EMBL" id="SKB41865.1"/>
    </source>
</evidence>
<accession>A0A1T5B3X2</accession>
<proteinExistence type="predicted"/>
<dbReference type="AlphaFoldDB" id="A0A1T5B3X2"/>
<keyword evidence="2" id="KW-1185">Reference proteome</keyword>
<gene>
    <name evidence="1" type="ORF">SAMN05660841_00447</name>
</gene>
<evidence type="ECO:0000313" key="2">
    <source>
        <dbReference type="Proteomes" id="UP000190150"/>
    </source>
</evidence>
<organism evidence="1 2">
    <name type="scientific">Sphingobacterium nematocida</name>
    <dbReference type="NCBI Taxonomy" id="1513896"/>
    <lineage>
        <taxon>Bacteria</taxon>
        <taxon>Pseudomonadati</taxon>
        <taxon>Bacteroidota</taxon>
        <taxon>Sphingobacteriia</taxon>
        <taxon>Sphingobacteriales</taxon>
        <taxon>Sphingobacteriaceae</taxon>
        <taxon>Sphingobacterium</taxon>
    </lineage>
</organism>
<name>A0A1T5B3X2_9SPHI</name>
<sequence>MRVAFKEDFVVLWPINKRINYAGFVSSVAHTTTYNIIRTACLKYAYREQIIHSLILKINDRDCCSICNDRYKVNTYVN</sequence>
<protein>
    <submittedName>
        <fullName evidence="1">Uncharacterized protein</fullName>
    </submittedName>
</protein>